<organism evidence="7 8">
    <name type="scientific">Acrocarpospora corrugata</name>
    <dbReference type="NCBI Taxonomy" id="35763"/>
    <lineage>
        <taxon>Bacteria</taxon>
        <taxon>Bacillati</taxon>
        <taxon>Actinomycetota</taxon>
        <taxon>Actinomycetes</taxon>
        <taxon>Streptosporangiales</taxon>
        <taxon>Streptosporangiaceae</taxon>
        <taxon>Acrocarpospora</taxon>
    </lineage>
</organism>
<dbReference type="SUPFAM" id="SSF46689">
    <property type="entry name" value="Homeodomain-like"/>
    <property type="match status" value="1"/>
</dbReference>
<proteinExistence type="predicted"/>
<dbReference type="AlphaFoldDB" id="A0A5M3VTJ4"/>
<evidence type="ECO:0000256" key="5">
    <source>
        <dbReference type="SAM" id="MobiDB-lite"/>
    </source>
</evidence>
<keyword evidence="2 4" id="KW-0238">DNA-binding</keyword>
<feature type="compositionally biased region" description="Gly residues" evidence="5">
    <location>
        <begin position="18"/>
        <end position="28"/>
    </location>
</feature>
<keyword evidence="8" id="KW-1185">Reference proteome</keyword>
<feature type="region of interest" description="Disordered" evidence="5">
    <location>
        <begin position="1"/>
        <end position="38"/>
    </location>
</feature>
<evidence type="ECO:0000256" key="1">
    <source>
        <dbReference type="ARBA" id="ARBA00023015"/>
    </source>
</evidence>
<evidence type="ECO:0000256" key="4">
    <source>
        <dbReference type="PROSITE-ProRule" id="PRU00335"/>
    </source>
</evidence>
<reference evidence="7 8" key="1">
    <citation type="submission" date="2019-10" db="EMBL/GenBank/DDBJ databases">
        <title>Whole genome shotgun sequence of Acrocarpospora corrugata NBRC 13972.</title>
        <authorList>
            <person name="Ichikawa N."/>
            <person name="Kimura A."/>
            <person name="Kitahashi Y."/>
            <person name="Komaki H."/>
            <person name="Oguchi A."/>
        </authorList>
    </citation>
    <scope>NUCLEOTIDE SEQUENCE [LARGE SCALE GENOMIC DNA]</scope>
    <source>
        <strain evidence="7 8">NBRC 13972</strain>
    </source>
</reference>
<accession>A0A5M3VTJ4</accession>
<dbReference type="GO" id="GO:0000976">
    <property type="term" value="F:transcription cis-regulatory region binding"/>
    <property type="evidence" value="ECO:0007669"/>
    <property type="project" value="TreeGrafter"/>
</dbReference>
<dbReference type="InterPro" id="IPR001647">
    <property type="entry name" value="HTH_TetR"/>
</dbReference>
<dbReference type="InterPro" id="IPR049445">
    <property type="entry name" value="TetR_SbtR-like_C"/>
</dbReference>
<evidence type="ECO:0000256" key="3">
    <source>
        <dbReference type="ARBA" id="ARBA00023163"/>
    </source>
</evidence>
<keyword evidence="3" id="KW-0804">Transcription</keyword>
<dbReference type="Pfam" id="PF21597">
    <property type="entry name" value="TetR_C_43"/>
    <property type="match status" value="1"/>
</dbReference>
<dbReference type="GO" id="GO:0003700">
    <property type="term" value="F:DNA-binding transcription factor activity"/>
    <property type="evidence" value="ECO:0007669"/>
    <property type="project" value="TreeGrafter"/>
</dbReference>
<comment type="caution">
    <text evidence="7">The sequence shown here is derived from an EMBL/GenBank/DDBJ whole genome shotgun (WGS) entry which is preliminary data.</text>
</comment>
<dbReference type="PRINTS" id="PR00455">
    <property type="entry name" value="HTHTETR"/>
</dbReference>
<evidence type="ECO:0000259" key="6">
    <source>
        <dbReference type="PROSITE" id="PS50977"/>
    </source>
</evidence>
<sequence length="220" mass="22894">MVSQNRTPAGVSSPGSAEPGGGEPGGGEPARRRRADARRNVDALVEAARTVFATSGVDAPAKEITDLAGVGVGTLYRHFPQRSDLVKAVVESGIDAVADAGPALSAEHKPAEALIKWIHRFTELLATKRGLASALHSGDPAFEGLPGYFLERLGPALAAMLDAAVADGAVRDDISAEDLLHALTQLCQPVPGRPPGYNQRIVAVLLDGLRRDATQRPSAS</sequence>
<dbReference type="InterPro" id="IPR009057">
    <property type="entry name" value="Homeodomain-like_sf"/>
</dbReference>
<dbReference type="Proteomes" id="UP000334990">
    <property type="component" value="Unassembled WGS sequence"/>
</dbReference>
<evidence type="ECO:0000256" key="2">
    <source>
        <dbReference type="ARBA" id="ARBA00023125"/>
    </source>
</evidence>
<name>A0A5M3VTJ4_9ACTN</name>
<dbReference type="SUPFAM" id="SSF48498">
    <property type="entry name" value="Tetracyclin repressor-like, C-terminal domain"/>
    <property type="match status" value="1"/>
</dbReference>
<evidence type="ECO:0000313" key="7">
    <source>
        <dbReference type="EMBL" id="GER98060.1"/>
    </source>
</evidence>
<dbReference type="PROSITE" id="PS50977">
    <property type="entry name" value="HTH_TETR_2"/>
    <property type="match status" value="1"/>
</dbReference>
<gene>
    <name evidence="7" type="ORF">Acor_01220</name>
</gene>
<feature type="DNA-binding region" description="H-T-H motif" evidence="4">
    <location>
        <begin position="60"/>
        <end position="79"/>
    </location>
</feature>
<dbReference type="InterPro" id="IPR050109">
    <property type="entry name" value="HTH-type_TetR-like_transc_reg"/>
</dbReference>
<dbReference type="Gene3D" id="1.10.357.10">
    <property type="entry name" value="Tetracycline Repressor, domain 2"/>
    <property type="match status" value="1"/>
</dbReference>
<feature type="domain" description="HTH tetR-type" evidence="6">
    <location>
        <begin position="38"/>
        <end position="97"/>
    </location>
</feature>
<dbReference type="InterPro" id="IPR036271">
    <property type="entry name" value="Tet_transcr_reg_TetR-rel_C_sf"/>
</dbReference>
<dbReference type="Pfam" id="PF00440">
    <property type="entry name" value="TetR_N"/>
    <property type="match status" value="1"/>
</dbReference>
<keyword evidence="1" id="KW-0805">Transcription regulation</keyword>
<dbReference type="EMBL" id="BLAD01000035">
    <property type="protein sequence ID" value="GER98060.1"/>
    <property type="molecule type" value="Genomic_DNA"/>
</dbReference>
<evidence type="ECO:0000313" key="8">
    <source>
        <dbReference type="Proteomes" id="UP000334990"/>
    </source>
</evidence>
<dbReference type="PANTHER" id="PTHR30055:SF234">
    <property type="entry name" value="HTH-TYPE TRANSCRIPTIONAL REGULATOR BETI"/>
    <property type="match status" value="1"/>
</dbReference>
<protein>
    <submittedName>
        <fullName evidence="7">TetR family transcriptional regulator</fullName>
    </submittedName>
</protein>
<feature type="compositionally biased region" description="Low complexity" evidence="5">
    <location>
        <begin position="8"/>
        <end position="17"/>
    </location>
</feature>
<dbReference type="PANTHER" id="PTHR30055">
    <property type="entry name" value="HTH-TYPE TRANSCRIPTIONAL REGULATOR RUTR"/>
    <property type="match status" value="1"/>
</dbReference>